<gene>
    <name evidence="3" type="ORF">GIY09_00655</name>
</gene>
<evidence type="ECO:0000256" key="1">
    <source>
        <dbReference type="SAM" id="Phobius"/>
    </source>
</evidence>
<evidence type="ECO:0000313" key="4">
    <source>
        <dbReference type="Proteomes" id="UP000430975"/>
    </source>
</evidence>
<organism evidence="3 4">
    <name type="scientific">Fundicoccus ignavus</name>
    <dbReference type="NCBI Taxonomy" id="2664442"/>
    <lineage>
        <taxon>Bacteria</taxon>
        <taxon>Bacillati</taxon>
        <taxon>Bacillota</taxon>
        <taxon>Bacilli</taxon>
        <taxon>Lactobacillales</taxon>
        <taxon>Aerococcaceae</taxon>
        <taxon>Fundicoccus</taxon>
    </lineage>
</organism>
<feature type="transmembrane region" description="Helical" evidence="1">
    <location>
        <begin position="6"/>
        <end position="26"/>
    </location>
</feature>
<dbReference type="EMBL" id="WJQS01000001">
    <property type="protein sequence ID" value="MRI84414.1"/>
    <property type="molecule type" value="Genomic_DNA"/>
</dbReference>
<evidence type="ECO:0000313" key="3">
    <source>
        <dbReference type="EMBL" id="MRI84414.1"/>
    </source>
</evidence>
<dbReference type="AlphaFoldDB" id="A0A6I2GCS6"/>
<dbReference type="RefSeq" id="WP_153862907.1">
    <property type="nucleotide sequence ID" value="NZ_WJQS01000001.1"/>
</dbReference>
<evidence type="ECO:0000259" key="2">
    <source>
        <dbReference type="Pfam" id="PF07435"/>
    </source>
</evidence>
<dbReference type="InterPro" id="IPR009996">
    <property type="entry name" value="YycH"/>
</dbReference>
<keyword evidence="4" id="KW-1185">Reference proteome</keyword>
<keyword evidence="1" id="KW-0472">Membrane</keyword>
<keyword evidence="1" id="KW-0812">Transmembrane</keyword>
<sequence>MKKLSLTSIIVFILLTINLFLVYLLLFDTNLLNRWLNQFEGETVITTSTSEPIEDVEDYYEVMTLTLDQLITPTKLIINESSDMYDVNNYATLQSVLELLGSQTIELNKNSVETHPDMYEAVTSGEYLQLLYPTSFSVPSLRGLIATPAELSTQFEMNRLVFPRHLEGTVYLVDTKSQAYMEAELTDPTIAKEIFAVVDAVRDDQWLPVTRFEVEGGAVFLPTYETISLSQIYTLEKLPDSLFLDDIFPSNNYDIAEPDANSVRSYHTLLTTFQINDLTNIMSINHSISSTTGSNNIIRDMVLPEEKVRYSYPYVQTYEYWPNDIRLYSENNNTITYRRFLNGLPIYSAPGLADYGATRVTLRTNPNIEVSRYQMPLITIGTHIHDMSRVYDIESGAQIAALLTEQGLSFEHFTNIVLGYEWQSEMENFKTATLVPKWFFHVNNTYYSIDQVRDGTVTNLIAQNSGQTQTTDVSENSISQASVQTETENAQLSENLNIVAVVDAGVLEGLSVGAFKRQNYRSRTTQWESLVQVEVELEQASRFKLGGWSNGL</sequence>
<name>A0A6I2GCS6_9LACT</name>
<comment type="caution">
    <text evidence="3">The sequence shown here is derived from an EMBL/GenBank/DDBJ whole genome shotgun (WGS) entry which is preliminary data.</text>
</comment>
<accession>A0A6I2GCS6</accession>
<keyword evidence="1" id="KW-1133">Transmembrane helix</keyword>
<dbReference type="CDD" id="cd15787">
    <property type="entry name" value="YycH_N"/>
    <property type="match status" value="1"/>
</dbReference>
<dbReference type="Proteomes" id="UP000430975">
    <property type="component" value="Unassembled WGS sequence"/>
</dbReference>
<feature type="domain" description="Regulatory protein YycH" evidence="2">
    <location>
        <begin position="54"/>
        <end position="453"/>
    </location>
</feature>
<proteinExistence type="predicted"/>
<dbReference type="Pfam" id="PF07435">
    <property type="entry name" value="YycH"/>
    <property type="match status" value="1"/>
</dbReference>
<protein>
    <recommendedName>
        <fullName evidence="2">Regulatory protein YycH domain-containing protein</fullName>
    </recommendedName>
</protein>
<dbReference type="InterPro" id="IPR042274">
    <property type="entry name" value="YycH/YycI_2"/>
</dbReference>
<reference evidence="3 4" key="1">
    <citation type="submission" date="2019-11" db="EMBL/GenBank/DDBJ databases">
        <title>Characterisation of Fundicoccus ignavus gen. nov. sp. nov., a novel genus of the family Aerococcaceae isolated from bulk tank milk.</title>
        <authorList>
            <person name="Siebert A."/>
            <person name="Huptas C."/>
            <person name="Wenning M."/>
            <person name="Scherer S."/>
            <person name="Doll E.V."/>
        </authorList>
    </citation>
    <scope>NUCLEOTIDE SEQUENCE [LARGE SCALE GENOMIC DNA]</scope>
    <source>
        <strain evidence="3 4">WS4759</strain>
    </source>
</reference>
<dbReference type="Gene3D" id="3.30.310.160">
    <property type="entry name" value="YycH protein, domain 2"/>
    <property type="match status" value="1"/>
</dbReference>